<dbReference type="AlphaFoldDB" id="A0A378J421"/>
<dbReference type="RefSeq" id="WP_058499792.1">
    <property type="nucleotide sequence ID" value="NZ_CAAAHW010000002.1"/>
</dbReference>
<dbReference type="Proteomes" id="UP000054691">
    <property type="component" value="Unassembled WGS sequence"/>
</dbReference>
<evidence type="ECO:0000313" key="2">
    <source>
        <dbReference type="EMBL" id="KTD05910.1"/>
    </source>
</evidence>
<dbReference type="EMBL" id="LNYE01000029">
    <property type="protein sequence ID" value="KTD05910.1"/>
    <property type="molecule type" value="Genomic_DNA"/>
</dbReference>
<reference evidence="2 4" key="1">
    <citation type="submission" date="2015-11" db="EMBL/GenBank/DDBJ databases">
        <title>Genomic analysis of 38 Legionella species identifies large and diverse effector repertoires.</title>
        <authorList>
            <person name="Burstein D."/>
            <person name="Amaro F."/>
            <person name="Zusman T."/>
            <person name="Lifshitz Z."/>
            <person name="Cohen O."/>
            <person name="Gilbert J.A."/>
            <person name="Pupko T."/>
            <person name="Shuman H.A."/>
            <person name="Segal G."/>
        </authorList>
    </citation>
    <scope>NUCLEOTIDE SEQUENCE [LARGE SCALE GENOMIC DNA]</scope>
    <source>
        <strain evidence="2 4">Lyon 8420412</strain>
    </source>
</reference>
<dbReference type="EMBL" id="UGOB01000001">
    <property type="protein sequence ID" value="STX42385.1"/>
    <property type="molecule type" value="Genomic_DNA"/>
</dbReference>
<keyword evidence="4" id="KW-1185">Reference proteome</keyword>
<protein>
    <submittedName>
        <fullName evidence="3">Uncharacterized protein</fullName>
    </submittedName>
</protein>
<evidence type="ECO:0000256" key="1">
    <source>
        <dbReference type="SAM" id="Coils"/>
    </source>
</evidence>
<feature type="coiled-coil region" evidence="1">
    <location>
        <begin position="8"/>
        <end position="35"/>
    </location>
</feature>
<gene>
    <name evidence="2" type="ORF">Lgra_2687</name>
    <name evidence="3" type="ORF">NCTC12388_00643</name>
</gene>
<dbReference type="Proteomes" id="UP000254476">
    <property type="component" value="Unassembled WGS sequence"/>
</dbReference>
<reference evidence="3 5" key="2">
    <citation type="submission" date="2018-06" db="EMBL/GenBank/DDBJ databases">
        <authorList>
            <consortium name="Pathogen Informatics"/>
            <person name="Doyle S."/>
        </authorList>
    </citation>
    <scope>NUCLEOTIDE SEQUENCE [LARGE SCALE GENOMIC DNA]</scope>
    <source>
        <strain evidence="3 5">NCTC12388</strain>
    </source>
</reference>
<dbReference type="OrthoDB" id="5653797at2"/>
<evidence type="ECO:0000313" key="4">
    <source>
        <dbReference type="Proteomes" id="UP000054691"/>
    </source>
</evidence>
<keyword evidence="1" id="KW-0175">Coiled coil</keyword>
<sequence>MKDDPVIKDEENNYLKELYRAIKNTQERIKLERDDQQLESVHTMIEAVNSTQDKAIQKKLINTAHIQAKNFQLDLIELMINNFSELPKREEVEHPIVQGLKDTKSDEKSLFNKFLDNVEDSINAFSQTMDYFSTQFNEDALLMKRLEEAKNWLEKSEPNQEIELADFNNLINTYTIMLAKKNGNFSDVKGNDSFIDNEIHHSKERIKTLTELTSELAQLSEQYGLEVSAIRALRQEFEEKVALVKDELDLKVLSSYDSLLQQVDEVIREREREFTAQVSDSSEQILKQIEITKNAQVTLRQINEKLIDFLVNTLEPAIKPVEKNRVDYAKCSLNSLNVQLDKFKNLKKCYEDLKQDPRLQNDPRLLNYLQHYEGDITTAWTISDSIMKELSTNKLSKKQIETKKDEAEQKLSTITQSLDYQIKRINKFLKSKEQLETELNELEKELKKSPLAEIYGNDFNDLNQIRKDLQKENDIYSEISKNISAGIANLKTKLASQRQEYTERLTSNEVIQLNKLIDAIASLEMEMPNNTPDGVKNLKSGLEGIRSEYLASKITGEQFKIASAQAIVTNVTEKEVRQLTNNHENATRFGNFFRALAEFIVAIGYSITRQEKPLYRPQFFASHQEKEIAGKLYETYKLLKIKDDAENQLPSQSQRISI</sequence>
<feature type="coiled-coil region" evidence="1">
    <location>
        <begin position="397"/>
        <end position="452"/>
    </location>
</feature>
<organism evidence="3 5">
    <name type="scientific">Legionella gratiana</name>
    <dbReference type="NCBI Taxonomy" id="45066"/>
    <lineage>
        <taxon>Bacteria</taxon>
        <taxon>Pseudomonadati</taxon>
        <taxon>Pseudomonadota</taxon>
        <taxon>Gammaproteobacteria</taxon>
        <taxon>Legionellales</taxon>
        <taxon>Legionellaceae</taxon>
        <taxon>Legionella</taxon>
    </lineage>
</organism>
<evidence type="ECO:0000313" key="5">
    <source>
        <dbReference type="Proteomes" id="UP000254476"/>
    </source>
</evidence>
<name>A0A378J421_9GAMM</name>
<accession>A0A378J421</accession>
<evidence type="ECO:0000313" key="3">
    <source>
        <dbReference type="EMBL" id="STX42385.1"/>
    </source>
</evidence>
<proteinExistence type="predicted"/>